<keyword evidence="2" id="KW-0269">Exonuclease</keyword>
<name>C6XDF0_METGS</name>
<dbReference type="Pfam" id="PF03372">
    <property type="entry name" value="Exo_endo_phos"/>
    <property type="match status" value="1"/>
</dbReference>
<organism evidence="2 3">
    <name type="scientific">Methylovorus glucosotrophus (strain SIP3-4)</name>
    <dbReference type="NCBI Taxonomy" id="582744"/>
    <lineage>
        <taxon>Bacteria</taxon>
        <taxon>Pseudomonadati</taxon>
        <taxon>Pseudomonadota</taxon>
        <taxon>Betaproteobacteria</taxon>
        <taxon>Nitrosomonadales</taxon>
        <taxon>Methylophilaceae</taxon>
        <taxon>Methylovorus</taxon>
    </lineage>
</organism>
<dbReference type="GO" id="GO:0004527">
    <property type="term" value="F:exonuclease activity"/>
    <property type="evidence" value="ECO:0007669"/>
    <property type="project" value="UniProtKB-KW"/>
</dbReference>
<evidence type="ECO:0000259" key="1">
    <source>
        <dbReference type="Pfam" id="PF03372"/>
    </source>
</evidence>
<reference evidence="3" key="1">
    <citation type="submission" date="2009-07" db="EMBL/GenBank/DDBJ databases">
        <title>Complete sequence of chromosome of Methylovorus sp. SIP3-4.</title>
        <authorList>
            <person name="Lucas S."/>
            <person name="Copeland A."/>
            <person name="Lapidus A."/>
            <person name="Glavina del Rio T."/>
            <person name="Tice H."/>
            <person name="Bruce D."/>
            <person name="Goodwin L."/>
            <person name="Pitluck S."/>
            <person name="Clum A."/>
            <person name="Larimer F."/>
            <person name="Land M."/>
            <person name="Hauser L."/>
            <person name="Kyrpides N."/>
            <person name="Mikhailova N."/>
            <person name="Kayluzhnaya M."/>
            <person name="Chistoserdova L."/>
        </authorList>
    </citation>
    <scope>NUCLEOTIDE SEQUENCE [LARGE SCALE GENOMIC DNA]</scope>
    <source>
        <strain evidence="3">SIP3-4</strain>
    </source>
</reference>
<dbReference type="EMBL" id="CP001674">
    <property type="protein sequence ID" value="ACT50575.1"/>
    <property type="molecule type" value="Genomic_DNA"/>
</dbReference>
<dbReference type="InterPro" id="IPR036691">
    <property type="entry name" value="Endo/exonu/phosph_ase_sf"/>
</dbReference>
<dbReference type="KEGG" id="mei:Msip34_1329"/>
<dbReference type="Proteomes" id="UP000002743">
    <property type="component" value="Chromosome"/>
</dbReference>
<dbReference type="GO" id="GO:0016020">
    <property type="term" value="C:membrane"/>
    <property type="evidence" value="ECO:0007669"/>
    <property type="project" value="GOC"/>
</dbReference>
<dbReference type="InterPro" id="IPR051916">
    <property type="entry name" value="GPI-anchor_lipid_remodeler"/>
</dbReference>
<dbReference type="PANTHER" id="PTHR14859">
    <property type="entry name" value="CALCOFLUOR WHITE HYPERSENSITIVE PROTEIN PRECURSOR"/>
    <property type="match status" value="1"/>
</dbReference>
<dbReference type="HOGENOM" id="CLU_060500_3_0_4"/>
<protein>
    <submittedName>
        <fullName evidence="2">Endonuclease/exonuclease/phosphatase</fullName>
    </submittedName>
</protein>
<keyword evidence="3" id="KW-1185">Reference proteome</keyword>
<keyword evidence="2" id="KW-0255">Endonuclease</keyword>
<dbReference type="GO" id="GO:0006506">
    <property type="term" value="P:GPI anchor biosynthetic process"/>
    <property type="evidence" value="ECO:0007669"/>
    <property type="project" value="TreeGrafter"/>
</dbReference>
<accession>C6XDF0</accession>
<gene>
    <name evidence="2" type="ordered locus">Msip34_1329</name>
</gene>
<sequence length="244" mass="27922">MSRMRLLCFNIHGGRSLDGQRDLQRIHHLMQRLDIDAGVIQEMETRPSRGGQPNDVERVAGPERPFHLICPSMLEGQGWYGNLIVSRYPIVRGLIHNLETRPSLEPRMAADALIAGPHGNLRVIGTHLSLSIYERRSEARNLIRLIQAVEEETKSPLLLMGDINEWQRPSALLRFLDGHLTPVPCKATFPSLCPVLRLDRVWYEAEGIKITAHRIDGNDIRRLSDHLPIVIELEWPEPWPEKRT</sequence>
<dbReference type="AlphaFoldDB" id="C6XDF0"/>
<evidence type="ECO:0000313" key="3">
    <source>
        <dbReference type="Proteomes" id="UP000002743"/>
    </source>
</evidence>
<feature type="domain" description="Endonuclease/exonuclease/phosphatase" evidence="1">
    <location>
        <begin position="9"/>
        <end position="226"/>
    </location>
</feature>
<dbReference type="Gene3D" id="3.60.10.10">
    <property type="entry name" value="Endonuclease/exonuclease/phosphatase"/>
    <property type="match status" value="1"/>
</dbReference>
<dbReference type="GO" id="GO:0004519">
    <property type="term" value="F:endonuclease activity"/>
    <property type="evidence" value="ECO:0007669"/>
    <property type="project" value="UniProtKB-KW"/>
</dbReference>
<evidence type="ECO:0000313" key="2">
    <source>
        <dbReference type="EMBL" id="ACT50575.1"/>
    </source>
</evidence>
<dbReference type="RefSeq" id="WP_015830049.1">
    <property type="nucleotide sequence ID" value="NC_012969.1"/>
</dbReference>
<dbReference type="STRING" id="582744.Msip34_1329"/>
<dbReference type="SUPFAM" id="SSF56219">
    <property type="entry name" value="DNase I-like"/>
    <property type="match status" value="1"/>
</dbReference>
<reference evidence="2 3" key="2">
    <citation type="journal article" date="2011" name="J. Bacteriol.">
        <title>Genomes of three methylotrophs from a single niche uncover genetic and metabolic divergence of Methylophilaceae.</title>
        <authorList>
            <person name="Lapidus A."/>
            <person name="Clum A."/>
            <person name="Labutti K."/>
            <person name="Kaluzhnaya M.G."/>
            <person name="Lim S."/>
            <person name="Beck D.A."/>
            <person name="Glavina Del Rio T."/>
            <person name="Nolan M."/>
            <person name="Mavromatis K."/>
            <person name="Huntemann M."/>
            <person name="Lucas S."/>
            <person name="Lidstrom M.E."/>
            <person name="Ivanova N."/>
            <person name="Chistoserdova L."/>
        </authorList>
    </citation>
    <scope>NUCLEOTIDE SEQUENCE [LARGE SCALE GENOMIC DNA]</scope>
    <source>
        <strain evidence="2 3">SIP3-4</strain>
    </source>
</reference>
<keyword evidence="2" id="KW-0540">Nuclease</keyword>
<dbReference type="PANTHER" id="PTHR14859:SF15">
    <property type="entry name" value="ENDONUCLEASE_EXONUCLEASE_PHOSPHATASE DOMAIN-CONTAINING PROTEIN"/>
    <property type="match status" value="1"/>
</dbReference>
<dbReference type="InterPro" id="IPR005135">
    <property type="entry name" value="Endo/exonuclease/phosphatase"/>
</dbReference>
<dbReference type="eggNOG" id="COG3568">
    <property type="taxonomic scope" value="Bacteria"/>
</dbReference>
<keyword evidence="2" id="KW-0378">Hydrolase</keyword>
<proteinExistence type="predicted"/>